<dbReference type="Proteomes" id="UP000325577">
    <property type="component" value="Linkage Group LG19"/>
</dbReference>
<evidence type="ECO:0000313" key="3">
    <source>
        <dbReference type="Proteomes" id="UP000325577"/>
    </source>
</evidence>
<sequence>MLRWQGERDSGSGSGGGGGRRVSRSSGRRSDSPITINPSSTNAISCSSRPGKMVSVPATVSSLAMDKSNNGGDGAGAEPPTAAAIKRISIKRIAGNLTMGSRTVASPRGPFQGQMSHRVFSIDLIGYGYSDKPNPRLEPNAADVFLEFICYSESPLLEELLPQVKCPILVAWGNKGSWEPNELGRAYGNFDSAEDFVVLPKGGHFPQDKAPHLMNPLVESFVERHTTPKASFPMKAI</sequence>
<dbReference type="OrthoDB" id="1927466at2759"/>
<evidence type="ECO:0008006" key="4">
    <source>
        <dbReference type="Google" id="ProtNLM"/>
    </source>
</evidence>
<feature type="region of interest" description="Disordered" evidence="1">
    <location>
        <begin position="1"/>
        <end position="51"/>
    </location>
</feature>
<protein>
    <recommendedName>
        <fullName evidence="4">AB hydrolase-1 domain-containing protein</fullName>
    </recommendedName>
</protein>
<dbReference type="PANTHER" id="PTHR43689:SF53">
    <property type="entry name" value="ALPHA_BETA-HYDROLASES SUPERFAMILY PROTEIN"/>
    <property type="match status" value="1"/>
</dbReference>
<feature type="compositionally biased region" description="Basic and acidic residues" evidence="1">
    <location>
        <begin position="1"/>
        <end position="10"/>
    </location>
</feature>
<evidence type="ECO:0000256" key="1">
    <source>
        <dbReference type="SAM" id="MobiDB-lite"/>
    </source>
</evidence>
<reference evidence="2 3" key="1">
    <citation type="submission" date="2019-09" db="EMBL/GenBank/DDBJ databases">
        <title>A chromosome-level genome assembly of the Chinese tupelo Nyssa sinensis.</title>
        <authorList>
            <person name="Yang X."/>
            <person name="Kang M."/>
            <person name="Yang Y."/>
            <person name="Xiong H."/>
            <person name="Wang M."/>
            <person name="Zhang Z."/>
            <person name="Wang Z."/>
            <person name="Wu H."/>
            <person name="Ma T."/>
            <person name="Liu J."/>
            <person name="Xi Z."/>
        </authorList>
    </citation>
    <scope>NUCLEOTIDE SEQUENCE [LARGE SCALE GENOMIC DNA]</scope>
    <source>
        <strain evidence="2">J267</strain>
        <tissue evidence="2">Leaf</tissue>
    </source>
</reference>
<evidence type="ECO:0000313" key="2">
    <source>
        <dbReference type="EMBL" id="KAA8532288.1"/>
    </source>
</evidence>
<gene>
    <name evidence="2" type="ORF">F0562_032321</name>
</gene>
<accession>A0A5J5AQ16</accession>
<name>A0A5J5AQ16_9ASTE</name>
<dbReference type="InterPro" id="IPR029058">
    <property type="entry name" value="AB_hydrolase_fold"/>
</dbReference>
<dbReference type="EMBL" id="CM018042">
    <property type="protein sequence ID" value="KAA8532288.1"/>
    <property type="molecule type" value="Genomic_DNA"/>
</dbReference>
<dbReference type="AlphaFoldDB" id="A0A5J5AQ16"/>
<dbReference type="SUPFAM" id="SSF53474">
    <property type="entry name" value="alpha/beta-Hydrolases"/>
    <property type="match status" value="1"/>
</dbReference>
<proteinExistence type="predicted"/>
<dbReference type="PANTHER" id="PTHR43689">
    <property type="entry name" value="HYDROLASE"/>
    <property type="match status" value="1"/>
</dbReference>
<dbReference type="Gene3D" id="3.40.50.1820">
    <property type="entry name" value="alpha/beta hydrolase"/>
    <property type="match status" value="1"/>
</dbReference>
<organism evidence="2 3">
    <name type="scientific">Nyssa sinensis</name>
    <dbReference type="NCBI Taxonomy" id="561372"/>
    <lineage>
        <taxon>Eukaryota</taxon>
        <taxon>Viridiplantae</taxon>
        <taxon>Streptophyta</taxon>
        <taxon>Embryophyta</taxon>
        <taxon>Tracheophyta</taxon>
        <taxon>Spermatophyta</taxon>
        <taxon>Magnoliopsida</taxon>
        <taxon>eudicotyledons</taxon>
        <taxon>Gunneridae</taxon>
        <taxon>Pentapetalae</taxon>
        <taxon>asterids</taxon>
        <taxon>Cornales</taxon>
        <taxon>Nyssaceae</taxon>
        <taxon>Nyssa</taxon>
    </lineage>
</organism>
<keyword evidence="3" id="KW-1185">Reference proteome</keyword>
<feature type="compositionally biased region" description="Polar residues" evidence="1">
    <location>
        <begin position="33"/>
        <end position="48"/>
    </location>
</feature>